<reference evidence="1 2" key="1">
    <citation type="submission" date="2016-06" db="EMBL/GenBank/DDBJ databases">
        <title>Evolution of pathogenesis and genome organization in the Tremellales.</title>
        <authorList>
            <person name="Cuomo C."/>
            <person name="Litvintseva A."/>
            <person name="Heitman J."/>
            <person name="Chen Y."/>
            <person name="Sun S."/>
            <person name="Springer D."/>
            <person name="Dromer F."/>
            <person name="Young S."/>
            <person name="Zeng Q."/>
            <person name="Chapman S."/>
            <person name="Gujja S."/>
            <person name="Saif S."/>
            <person name="Birren B."/>
        </authorList>
    </citation>
    <scope>NUCLEOTIDE SEQUENCE [LARGE SCALE GENOMIC DNA]</scope>
    <source>
        <strain evidence="1 2">CBS 6273</strain>
    </source>
</reference>
<comment type="caution">
    <text evidence="1">The sequence shown here is derived from an EMBL/GenBank/DDBJ whole genome shotgun (WGS) entry which is preliminary data.</text>
</comment>
<accession>A0A1E3JQU8</accession>
<dbReference type="AlphaFoldDB" id="A0A1E3JQU8"/>
<organism evidence="1 2">
    <name type="scientific">Cryptococcus amylolentus CBS 6273</name>
    <dbReference type="NCBI Taxonomy" id="1296118"/>
    <lineage>
        <taxon>Eukaryota</taxon>
        <taxon>Fungi</taxon>
        <taxon>Dikarya</taxon>
        <taxon>Basidiomycota</taxon>
        <taxon>Agaricomycotina</taxon>
        <taxon>Tremellomycetes</taxon>
        <taxon>Tremellales</taxon>
        <taxon>Cryptococcaceae</taxon>
        <taxon>Cryptococcus</taxon>
    </lineage>
</organism>
<dbReference type="OrthoDB" id="10443993at2759"/>
<evidence type="ECO:0000313" key="2">
    <source>
        <dbReference type="Proteomes" id="UP000095149"/>
    </source>
</evidence>
<proteinExistence type="predicted"/>
<gene>
    <name evidence="1" type="ORF">I350_06095</name>
</gene>
<dbReference type="Proteomes" id="UP000095149">
    <property type="component" value="Unassembled WGS sequence"/>
</dbReference>
<evidence type="ECO:0000313" key="1">
    <source>
        <dbReference type="EMBL" id="ODO03249.1"/>
    </source>
</evidence>
<protein>
    <submittedName>
        <fullName evidence="1">Uncharacterized protein</fullName>
    </submittedName>
</protein>
<dbReference type="EMBL" id="MEKH01000009">
    <property type="protein sequence ID" value="ODO03249.1"/>
    <property type="molecule type" value="Genomic_DNA"/>
</dbReference>
<name>A0A1E3JQU8_9TREE</name>
<sequence length="138" mass="15784">MVGQRSHSIILPSSPLLNDDPSFTSVDDPPSPIFRIPSPIIHPVVIPSIPCDPIPYKRRTESDATIRPSVKQLEREKEDWEDVDMTPMAEKETFIFFDIEEGEKEEEGSIDKWLFLAECVSKAQKEMSHIHNINHSMI</sequence>